<protein>
    <recommendedName>
        <fullName evidence="10">Type II secretion system protein K</fullName>
    </recommendedName>
</protein>
<gene>
    <name evidence="14" type="ORF">SAMN05216402_2654</name>
</gene>
<dbReference type="Proteomes" id="UP000183471">
    <property type="component" value="Unassembled WGS sequence"/>
</dbReference>
<keyword evidence="3 10" id="KW-0813">Transport</keyword>
<dbReference type="SUPFAM" id="SSF158544">
    <property type="entry name" value="GspK insert domain-like"/>
    <property type="match status" value="1"/>
</dbReference>
<dbReference type="InterPro" id="IPR049031">
    <property type="entry name" value="T2SSK_SAM-like_1st"/>
</dbReference>
<proteinExistence type="inferred from homology"/>
<keyword evidence="6" id="KW-0812">Transmembrane</keyword>
<feature type="domain" description="T2SS protein K first SAM-like" evidence="13">
    <location>
        <begin position="101"/>
        <end position="202"/>
    </location>
</feature>
<feature type="signal peptide" evidence="11">
    <location>
        <begin position="1"/>
        <end position="20"/>
    </location>
</feature>
<feature type="chain" id="PRO_5046209726" description="Type II secretion system protein K" evidence="11">
    <location>
        <begin position="21"/>
        <end position="304"/>
    </location>
</feature>
<keyword evidence="5 10" id="KW-0997">Cell inner membrane</keyword>
<evidence type="ECO:0000256" key="7">
    <source>
        <dbReference type="ARBA" id="ARBA00022927"/>
    </source>
</evidence>
<dbReference type="Pfam" id="PF21687">
    <property type="entry name" value="T2SSK_1st"/>
    <property type="match status" value="1"/>
</dbReference>
<dbReference type="PIRSF" id="PIRSF002786">
    <property type="entry name" value="XcpX"/>
    <property type="match status" value="1"/>
</dbReference>
<reference evidence="14 15" key="1">
    <citation type="submission" date="2016-10" db="EMBL/GenBank/DDBJ databases">
        <authorList>
            <person name="Varghese N."/>
            <person name="Submissions S."/>
        </authorList>
    </citation>
    <scope>NUCLEOTIDE SEQUENCE [LARGE SCALE GENOMIC DNA]</scope>
    <source>
        <strain evidence="14 15">Nl1</strain>
    </source>
</reference>
<keyword evidence="8" id="KW-1133">Transmembrane helix</keyword>
<dbReference type="InterPro" id="IPR005628">
    <property type="entry name" value="GspK"/>
</dbReference>
<dbReference type="InterPro" id="IPR045584">
    <property type="entry name" value="Pilin-like"/>
</dbReference>
<dbReference type="PANTHER" id="PTHR38831">
    <property type="entry name" value="TYPE II SECRETION SYSTEM PROTEIN K"/>
    <property type="match status" value="1"/>
</dbReference>
<keyword evidence="9 10" id="KW-0472">Membrane</keyword>
<evidence type="ECO:0000256" key="9">
    <source>
        <dbReference type="ARBA" id="ARBA00023136"/>
    </source>
</evidence>
<evidence type="ECO:0000256" key="11">
    <source>
        <dbReference type="SAM" id="SignalP"/>
    </source>
</evidence>
<evidence type="ECO:0000259" key="12">
    <source>
        <dbReference type="Pfam" id="PF03934"/>
    </source>
</evidence>
<comment type="subcellular location">
    <subcellularLocation>
        <location evidence="1 10">Cell inner membrane</location>
    </subcellularLocation>
</comment>
<evidence type="ECO:0000256" key="6">
    <source>
        <dbReference type="ARBA" id="ARBA00022692"/>
    </source>
</evidence>
<dbReference type="RefSeq" id="WP_074633264.1">
    <property type="nucleotide sequence ID" value="NZ_FNKY01000001.1"/>
</dbReference>
<feature type="domain" description="T2SS protein K second SAM-like" evidence="12">
    <location>
        <begin position="207"/>
        <end position="256"/>
    </location>
</feature>
<evidence type="ECO:0000256" key="8">
    <source>
        <dbReference type="ARBA" id="ARBA00022989"/>
    </source>
</evidence>
<evidence type="ECO:0000313" key="14">
    <source>
        <dbReference type="EMBL" id="SDQ87816.1"/>
    </source>
</evidence>
<keyword evidence="15" id="KW-1185">Reference proteome</keyword>
<name>A0ABY0TN59_9PROT</name>
<evidence type="ECO:0000256" key="2">
    <source>
        <dbReference type="ARBA" id="ARBA00007246"/>
    </source>
</evidence>
<dbReference type="NCBIfam" id="NF037980">
    <property type="entry name" value="T2SS_GspK"/>
    <property type="match status" value="1"/>
</dbReference>
<dbReference type="Gene3D" id="3.30.1300.30">
    <property type="entry name" value="GSPII I/J protein-like"/>
    <property type="match status" value="1"/>
</dbReference>
<keyword evidence="11" id="KW-0732">Signal</keyword>
<evidence type="ECO:0000256" key="4">
    <source>
        <dbReference type="ARBA" id="ARBA00022475"/>
    </source>
</evidence>
<comment type="similarity">
    <text evidence="2 10">Belongs to the GSP K family.</text>
</comment>
<dbReference type="InterPro" id="IPR038072">
    <property type="entry name" value="GspK_central_sf"/>
</dbReference>
<evidence type="ECO:0000259" key="13">
    <source>
        <dbReference type="Pfam" id="PF21687"/>
    </source>
</evidence>
<evidence type="ECO:0000256" key="1">
    <source>
        <dbReference type="ARBA" id="ARBA00004533"/>
    </source>
</evidence>
<dbReference type="InterPro" id="IPR049179">
    <property type="entry name" value="T2SSK_SAM-like_2nd"/>
</dbReference>
<evidence type="ECO:0000256" key="5">
    <source>
        <dbReference type="ARBA" id="ARBA00022519"/>
    </source>
</evidence>
<dbReference type="Pfam" id="PF03934">
    <property type="entry name" value="T2SSK"/>
    <property type="match status" value="1"/>
</dbReference>
<organism evidence="14 15">
    <name type="scientific">Nitrosospira multiformis</name>
    <dbReference type="NCBI Taxonomy" id="1231"/>
    <lineage>
        <taxon>Bacteria</taxon>
        <taxon>Pseudomonadati</taxon>
        <taxon>Pseudomonadota</taxon>
        <taxon>Betaproteobacteria</taxon>
        <taxon>Nitrosomonadales</taxon>
        <taxon>Nitrosomonadaceae</taxon>
        <taxon>Nitrosospira</taxon>
    </lineage>
</organism>
<sequence>MKAAQRGVAVVLAMSVVALATMAATAIIIPQSIWMRQNQLTNEHVQAQVMVQAGVDWVRAVLSDDRRLSNVDHLGEAWALRMPVMPIEKGELAGHIDDQQGMFNLNNLMQDGKISATHLVRFKRLLALLSLPAALADALVDWMDADSAPQPQGGAEDEYYLGLTPPYLASNRPLTDMTELALVRGFDSAVRARLRPFVTALPRFTPINVNTAPPEVLAAVIEGLGINGARTLVEQRQRAYFRDDADFLNRLPEGAVAEDSDVSISSDYFMATLRVTRGEAQAQGMVLLARVDAGWPIIIWRKYL</sequence>
<dbReference type="Gene3D" id="1.10.40.60">
    <property type="entry name" value="EpsJ-like"/>
    <property type="match status" value="2"/>
</dbReference>
<dbReference type="EMBL" id="FNKY01000001">
    <property type="protein sequence ID" value="SDQ87816.1"/>
    <property type="molecule type" value="Genomic_DNA"/>
</dbReference>
<keyword evidence="4 10" id="KW-1003">Cell membrane</keyword>
<dbReference type="SUPFAM" id="SSF54523">
    <property type="entry name" value="Pili subunits"/>
    <property type="match status" value="1"/>
</dbReference>
<evidence type="ECO:0000256" key="10">
    <source>
        <dbReference type="PIRNR" id="PIRNR002786"/>
    </source>
</evidence>
<evidence type="ECO:0000313" key="15">
    <source>
        <dbReference type="Proteomes" id="UP000183471"/>
    </source>
</evidence>
<keyword evidence="7" id="KW-0653">Protein transport</keyword>
<comment type="caution">
    <text evidence="14">The sequence shown here is derived from an EMBL/GenBank/DDBJ whole genome shotgun (WGS) entry which is preliminary data.</text>
</comment>
<dbReference type="PANTHER" id="PTHR38831:SF1">
    <property type="entry name" value="TYPE II SECRETION SYSTEM PROTEIN K-RELATED"/>
    <property type="match status" value="1"/>
</dbReference>
<accession>A0ABY0TN59</accession>
<evidence type="ECO:0000256" key="3">
    <source>
        <dbReference type="ARBA" id="ARBA00022448"/>
    </source>
</evidence>